<sequence>MVIVARLKRWSLQLYTGMYNLFRDSSNVMLLDHSDDLLPLLIPTKSGTIHAIRIVLVNSKEDKESLERELQNFEEEERKKIHGFREVTDSISASLKPVICYNCLNDCTLIHSKFIAPLPPEVDEFVSSLRSVFPNVLDINYLMRKHGTMRKMTNIPSAISYLNSNFFAPVDLEIPDQATVKEGKIHGLNALRLGYLFMKLCSILKISPNVTDSGNKHLAPELSDFTNVFHPRSAPIQDLSNAGDVGVWTNNARKISCEHLVFLWGFNLGMTAGMLKSLLRSWHNIFSREFDVKLVDKSCAIVVFWQPGVSKQFLDIMNSEEMSGDLKELLSEGLRVTSYETSTEYAG</sequence>
<keyword evidence="5" id="KW-1185">Reference proteome</keyword>
<gene>
    <name evidence="4" type="ORF">DEO72_LG7g1360</name>
</gene>
<evidence type="ECO:0000313" key="4">
    <source>
        <dbReference type="EMBL" id="QCE00074.1"/>
    </source>
</evidence>
<protein>
    <submittedName>
        <fullName evidence="4">Poly</fullName>
    </submittedName>
</protein>
<dbReference type="AlphaFoldDB" id="A0A4D6MH13"/>
<feature type="coiled-coil region" evidence="3">
    <location>
        <begin position="56"/>
        <end position="83"/>
    </location>
</feature>
<evidence type="ECO:0000313" key="5">
    <source>
        <dbReference type="Proteomes" id="UP000501690"/>
    </source>
</evidence>
<evidence type="ECO:0000256" key="2">
    <source>
        <dbReference type="ARBA" id="ARBA00008372"/>
    </source>
</evidence>
<organism evidence="4 5">
    <name type="scientific">Vigna unguiculata</name>
    <name type="common">Cowpea</name>
    <dbReference type="NCBI Taxonomy" id="3917"/>
    <lineage>
        <taxon>Eukaryota</taxon>
        <taxon>Viridiplantae</taxon>
        <taxon>Streptophyta</taxon>
        <taxon>Embryophyta</taxon>
        <taxon>Tracheophyta</taxon>
        <taxon>Spermatophyta</taxon>
        <taxon>Magnoliopsida</taxon>
        <taxon>eudicotyledons</taxon>
        <taxon>Gunneridae</taxon>
        <taxon>Pentapetalae</taxon>
        <taxon>rosids</taxon>
        <taxon>fabids</taxon>
        <taxon>Fabales</taxon>
        <taxon>Fabaceae</taxon>
        <taxon>Papilionoideae</taxon>
        <taxon>50 kb inversion clade</taxon>
        <taxon>NPAAA clade</taxon>
        <taxon>indigoferoid/millettioid clade</taxon>
        <taxon>Phaseoleae</taxon>
        <taxon>Vigna</taxon>
    </lineage>
</organism>
<dbReference type="Pfam" id="PF04857">
    <property type="entry name" value="CAF1"/>
    <property type="match status" value="1"/>
</dbReference>
<dbReference type="Proteomes" id="UP000501690">
    <property type="component" value="Linkage Group LG7"/>
</dbReference>
<reference evidence="4 5" key="1">
    <citation type="submission" date="2019-04" db="EMBL/GenBank/DDBJ databases">
        <title>An improved genome assembly and genetic linkage map for asparagus bean, Vigna unguiculata ssp. sesquipedialis.</title>
        <authorList>
            <person name="Xia Q."/>
            <person name="Zhang R."/>
            <person name="Dong Y."/>
        </authorList>
    </citation>
    <scope>NUCLEOTIDE SEQUENCE [LARGE SCALE GENOMIC DNA]</scope>
    <source>
        <tissue evidence="4">Leaf</tissue>
    </source>
</reference>
<dbReference type="GO" id="GO:0003723">
    <property type="term" value="F:RNA binding"/>
    <property type="evidence" value="ECO:0007669"/>
    <property type="project" value="TreeGrafter"/>
</dbReference>
<keyword evidence="3" id="KW-0175">Coiled coil</keyword>
<dbReference type="InterPro" id="IPR012337">
    <property type="entry name" value="RNaseH-like_sf"/>
</dbReference>
<dbReference type="Gene3D" id="3.30.420.10">
    <property type="entry name" value="Ribonuclease H-like superfamily/Ribonuclease H"/>
    <property type="match status" value="1"/>
</dbReference>
<comment type="cofactor">
    <cofactor evidence="1">
        <name>a divalent metal cation</name>
        <dbReference type="ChEBI" id="CHEBI:60240"/>
    </cofactor>
</comment>
<comment type="similarity">
    <text evidence="2">Belongs to the CAF1 family.</text>
</comment>
<proteinExistence type="inferred from homology"/>
<dbReference type="GO" id="GO:0000175">
    <property type="term" value="F:3'-5'-RNA exonuclease activity"/>
    <property type="evidence" value="ECO:0007669"/>
    <property type="project" value="TreeGrafter"/>
</dbReference>
<name>A0A4D6MH13_VIGUN</name>
<dbReference type="PANTHER" id="PTHR15092:SF42">
    <property type="entry name" value="POLY(A)-SPECIFIC RIBONUCLEASE PARN-LIKE"/>
    <property type="match status" value="1"/>
</dbReference>
<accession>A0A4D6MH13</accession>
<dbReference type="InterPro" id="IPR051181">
    <property type="entry name" value="CAF1_poly(A)_ribonucleases"/>
</dbReference>
<dbReference type="PANTHER" id="PTHR15092">
    <property type="entry name" value="POLY A -SPECIFIC RIBONUCLEASE/TARGET OF EGR1, MEMBER 1"/>
    <property type="match status" value="1"/>
</dbReference>
<dbReference type="SUPFAM" id="SSF53098">
    <property type="entry name" value="Ribonuclease H-like"/>
    <property type="match status" value="1"/>
</dbReference>
<dbReference type="EMBL" id="CP039351">
    <property type="protein sequence ID" value="QCE00074.1"/>
    <property type="molecule type" value="Genomic_DNA"/>
</dbReference>
<evidence type="ECO:0000256" key="1">
    <source>
        <dbReference type="ARBA" id="ARBA00001968"/>
    </source>
</evidence>
<dbReference type="InterPro" id="IPR036397">
    <property type="entry name" value="RNaseH_sf"/>
</dbReference>
<evidence type="ECO:0000256" key="3">
    <source>
        <dbReference type="SAM" id="Coils"/>
    </source>
</evidence>
<dbReference type="InterPro" id="IPR006941">
    <property type="entry name" value="RNase_CAF1"/>
</dbReference>